<evidence type="ECO:0000259" key="5">
    <source>
        <dbReference type="SMART" id="SM00992"/>
    </source>
</evidence>
<comment type="subcellular location">
    <subcellularLocation>
        <location evidence="3">Cytoplasm</location>
    </subcellularLocation>
</comment>
<feature type="domain" description="Hemimethylated DNA-binding" evidence="5">
    <location>
        <begin position="22"/>
        <end position="121"/>
    </location>
</feature>
<dbReference type="GO" id="GO:0009408">
    <property type="term" value="P:response to heat"/>
    <property type="evidence" value="ECO:0007669"/>
    <property type="project" value="UniProtKB-UniRule"/>
</dbReference>
<dbReference type="AlphaFoldDB" id="A0A0U5L3E2"/>
<evidence type="ECO:0000256" key="2">
    <source>
        <dbReference type="ARBA" id="ARBA00023016"/>
    </source>
</evidence>
<accession>A0A0U5L3E2</accession>
<dbReference type="KEGG" id="ege:EM595_1339"/>
<dbReference type="STRING" id="1619313.EM595_1339"/>
<reference evidence="7" key="1">
    <citation type="submission" date="2015-11" db="EMBL/GenBank/DDBJ databases">
        <authorList>
            <person name="Blom J."/>
        </authorList>
    </citation>
    <scope>NUCLEOTIDE SEQUENCE [LARGE SCALE GENOMIC DNA]</scope>
</reference>
<dbReference type="InterPro" id="IPR011722">
    <property type="entry name" value="Hemimethylated_DNA-bd_dom"/>
</dbReference>
<dbReference type="SUPFAM" id="SSF141255">
    <property type="entry name" value="YccV-like"/>
    <property type="match status" value="1"/>
</dbReference>
<dbReference type="HAMAP" id="MF_01194">
    <property type="entry name" value="HspQ"/>
    <property type="match status" value="1"/>
</dbReference>
<evidence type="ECO:0000313" key="7">
    <source>
        <dbReference type="Proteomes" id="UP000059419"/>
    </source>
</evidence>
<proteinExistence type="inferred from homology"/>
<organism evidence="6 7">
    <name type="scientific">Duffyella gerundensis</name>
    <dbReference type="NCBI Taxonomy" id="1619313"/>
    <lineage>
        <taxon>Bacteria</taxon>
        <taxon>Pseudomonadati</taxon>
        <taxon>Pseudomonadota</taxon>
        <taxon>Gammaproteobacteria</taxon>
        <taxon>Enterobacterales</taxon>
        <taxon>Erwiniaceae</taxon>
        <taxon>Duffyella</taxon>
    </lineage>
</organism>
<dbReference type="EMBL" id="LN907827">
    <property type="protein sequence ID" value="CUU23573.1"/>
    <property type="molecule type" value="Genomic_DNA"/>
</dbReference>
<dbReference type="Proteomes" id="UP000059419">
    <property type="component" value="Chromosome 1"/>
</dbReference>
<dbReference type="Gene3D" id="2.30.30.390">
    <property type="entry name" value="Hemimethylated DNA-binding domain"/>
    <property type="match status" value="1"/>
</dbReference>
<sequence length="124" mass="14060">MPILSPYRMYNGMYREVTIMIASKFGIGQQVRHKLLGYLGVIVDVDPEYSLLDPKIEEVCGSETLRSAPWYHVVMEDDDGEAVHTYLAEAQIFGEAQAEHPEQTSLDDLAASIRQQLQAPRLRH</sequence>
<evidence type="ECO:0000313" key="6">
    <source>
        <dbReference type="EMBL" id="CUU23573.1"/>
    </source>
</evidence>
<evidence type="ECO:0000256" key="3">
    <source>
        <dbReference type="HAMAP-Rule" id="MF_01194"/>
    </source>
</evidence>
<dbReference type="GO" id="GO:0003677">
    <property type="term" value="F:DNA binding"/>
    <property type="evidence" value="ECO:0007669"/>
    <property type="project" value="UniProtKB-UniRule"/>
</dbReference>
<gene>
    <name evidence="3 6" type="primary">hspQ</name>
    <name evidence="6" type="ORF">EM595_1339</name>
</gene>
<dbReference type="PATRIC" id="fig|1619313.3.peg.1384"/>
<dbReference type="InterPro" id="IPR036623">
    <property type="entry name" value="Hemimethylated_DNA-bd_sf"/>
</dbReference>
<dbReference type="SMART" id="SM00992">
    <property type="entry name" value="YccV-like"/>
    <property type="match status" value="1"/>
</dbReference>
<dbReference type="Pfam" id="PF08755">
    <property type="entry name" value="YccV-like"/>
    <property type="match status" value="1"/>
</dbReference>
<evidence type="ECO:0000256" key="1">
    <source>
        <dbReference type="ARBA" id="ARBA00022490"/>
    </source>
</evidence>
<keyword evidence="7" id="KW-1185">Reference proteome</keyword>
<protein>
    <recommendedName>
        <fullName evidence="3 4">Heat shock protein HspQ</fullName>
    </recommendedName>
</protein>
<name>A0A0U5L3E2_9GAMM</name>
<evidence type="ECO:0000256" key="4">
    <source>
        <dbReference type="NCBIfam" id="TIGR02097"/>
    </source>
</evidence>
<comment type="similarity">
    <text evidence="3">Belongs to the HspQ family.</text>
</comment>
<dbReference type="NCBIfam" id="TIGR02097">
    <property type="entry name" value="yccV"/>
    <property type="match status" value="1"/>
</dbReference>
<dbReference type="InterPro" id="IPR022866">
    <property type="entry name" value="HspQ"/>
</dbReference>
<dbReference type="GO" id="GO:0005737">
    <property type="term" value="C:cytoplasm"/>
    <property type="evidence" value="ECO:0007669"/>
    <property type="project" value="UniProtKB-SubCell"/>
</dbReference>
<keyword evidence="2 3" id="KW-0346">Stress response</keyword>
<dbReference type="NCBIfam" id="NF010729">
    <property type="entry name" value="PRK14129.1"/>
    <property type="match status" value="1"/>
</dbReference>
<comment type="function">
    <text evidence="3">Involved in the degradation of certain denaturated proteins, including DnaA, during heat shock stress.</text>
</comment>
<keyword evidence="1 3" id="KW-0963">Cytoplasm</keyword>